<evidence type="ECO:0000313" key="2">
    <source>
        <dbReference type="EMBL" id="GGO44315.1"/>
    </source>
</evidence>
<dbReference type="Proteomes" id="UP000642509">
    <property type="component" value="Unassembled WGS sequence"/>
</dbReference>
<keyword evidence="3" id="KW-1185">Reference proteome</keyword>
<feature type="region of interest" description="Disordered" evidence="1">
    <location>
        <begin position="110"/>
        <end position="150"/>
    </location>
</feature>
<comment type="caution">
    <text evidence="2">The sequence shown here is derived from an EMBL/GenBank/DDBJ whole genome shotgun (WGS) entry which is preliminary data.</text>
</comment>
<sequence length="150" mass="15406">MFEAQPSEPSESDVRQPDGGATGSAAAAGSLVPALAVPANALHLIGLRWALARMVPAAALNPDDLDARQVIASPDGPEAEAIDRIQALEALKSACAAAQARETAALHAHRTTTEAAQGIPEARRGRGLPGEVGLARRTGSRGSRHLRLAT</sequence>
<evidence type="ECO:0008006" key="4">
    <source>
        <dbReference type="Google" id="ProtNLM"/>
    </source>
</evidence>
<feature type="region of interest" description="Disordered" evidence="1">
    <location>
        <begin position="1"/>
        <end position="26"/>
    </location>
</feature>
<protein>
    <recommendedName>
        <fullName evidence="4">DUF222 domain-containing protein</fullName>
    </recommendedName>
</protein>
<organism evidence="2 3">
    <name type="scientific">Citricoccus zhacaiensis</name>
    <dbReference type="NCBI Taxonomy" id="489142"/>
    <lineage>
        <taxon>Bacteria</taxon>
        <taxon>Bacillati</taxon>
        <taxon>Actinomycetota</taxon>
        <taxon>Actinomycetes</taxon>
        <taxon>Micrococcales</taxon>
        <taxon>Micrococcaceae</taxon>
        <taxon>Citricoccus</taxon>
    </lineage>
</organism>
<dbReference type="RefSeq" id="WP_188805493.1">
    <property type="nucleotide sequence ID" value="NZ_BAAAOU010000004.1"/>
</dbReference>
<name>A0ABQ2LWR5_9MICC</name>
<accession>A0ABQ2LWR5</accession>
<proteinExistence type="predicted"/>
<dbReference type="EMBL" id="BMLQ01000003">
    <property type="protein sequence ID" value="GGO44315.1"/>
    <property type="molecule type" value="Genomic_DNA"/>
</dbReference>
<evidence type="ECO:0000256" key="1">
    <source>
        <dbReference type="SAM" id="MobiDB-lite"/>
    </source>
</evidence>
<reference evidence="3" key="1">
    <citation type="journal article" date="2019" name="Int. J. Syst. Evol. Microbiol.">
        <title>The Global Catalogue of Microorganisms (GCM) 10K type strain sequencing project: providing services to taxonomists for standard genome sequencing and annotation.</title>
        <authorList>
            <consortium name="The Broad Institute Genomics Platform"/>
            <consortium name="The Broad Institute Genome Sequencing Center for Infectious Disease"/>
            <person name="Wu L."/>
            <person name="Ma J."/>
        </authorList>
    </citation>
    <scope>NUCLEOTIDE SEQUENCE [LARGE SCALE GENOMIC DNA]</scope>
    <source>
        <strain evidence="3">CGMCC 1.7064</strain>
    </source>
</reference>
<gene>
    <name evidence="2" type="ORF">GCM10010977_14450</name>
</gene>
<evidence type="ECO:0000313" key="3">
    <source>
        <dbReference type="Proteomes" id="UP000642509"/>
    </source>
</evidence>
<feature type="compositionally biased region" description="Basic residues" evidence="1">
    <location>
        <begin position="138"/>
        <end position="150"/>
    </location>
</feature>